<reference evidence="2" key="1">
    <citation type="journal article" date="2019" name="Int. J. Syst. Evol. Microbiol.">
        <title>The Global Catalogue of Microorganisms (GCM) 10K type strain sequencing project: providing services to taxonomists for standard genome sequencing and annotation.</title>
        <authorList>
            <consortium name="The Broad Institute Genomics Platform"/>
            <consortium name="The Broad Institute Genome Sequencing Center for Infectious Disease"/>
            <person name="Wu L."/>
            <person name="Ma J."/>
        </authorList>
    </citation>
    <scope>NUCLEOTIDE SEQUENCE [LARGE SCALE GENOMIC DNA]</scope>
    <source>
        <strain evidence="2">JCM 19125</strain>
    </source>
</reference>
<dbReference type="Proteomes" id="UP001501521">
    <property type="component" value="Unassembled WGS sequence"/>
</dbReference>
<proteinExistence type="predicted"/>
<gene>
    <name evidence="1" type="ORF">GCM10025789_16370</name>
</gene>
<name>A0ABP9FCK8_9ACTN</name>
<evidence type="ECO:0008006" key="3">
    <source>
        <dbReference type="Google" id="ProtNLM"/>
    </source>
</evidence>
<comment type="caution">
    <text evidence="1">The sequence shown here is derived from an EMBL/GenBank/DDBJ whole genome shotgun (WGS) entry which is preliminary data.</text>
</comment>
<evidence type="ECO:0000313" key="2">
    <source>
        <dbReference type="Proteomes" id="UP001501521"/>
    </source>
</evidence>
<protein>
    <recommendedName>
        <fullName evidence="3">DUF3352 domain-containing protein</fullName>
    </recommendedName>
</protein>
<dbReference type="Pfam" id="PF11832">
    <property type="entry name" value="DUF3352"/>
    <property type="match status" value="1"/>
</dbReference>
<accession>A0ABP9FCK8</accession>
<organism evidence="1 2">
    <name type="scientific">Tessaracoccus lubricantis</name>
    <dbReference type="NCBI Taxonomy" id="545543"/>
    <lineage>
        <taxon>Bacteria</taxon>
        <taxon>Bacillati</taxon>
        <taxon>Actinomycetota</taxon>
        <taxon>Actinomycetes</taxon>
        <taxon>Propionibacteriales</taxon>
        <taxon>Propionibacteriaceae</taxon>
        <taxon>Tessaracoccus</taxon>
    </lineage>
</organism>
<keyword evidence="2" id="KW-1185">Reference proteome</keyword>
<dbReference type="InterPro" id="IPR021787">
    <property type="entry name" value="DUF3352"/>
</dbReference>
<dbReference type="EMBL" id="BAABLV010000026">
    <property type="protein sequence ID" value="GAA4899038.1"/>
    <property type="molecule type" value="Genomic_DNA"/>
</dbReference>
<evidence type="ECO:0000313" key="1">
    <source>
        <dbReference type="EMBL" id="GAA4899038.1"/>
    </source>
</evidence>
<sequence>MIVAGAVVVLLMLGGAVAVSFFRSPTPAAAKGLPSTVAMAVEINFSPSPADQLALSRIVNKLPLGEEMPETTDYKEALWELIPDDGDKPDYATEIKPWLGNSLAVGFLSPDLGAPSWFDDQAVMAIETTDTRKAEEFASGSGWDGEYFFVDEVLVLAPAATGLDAEMVKADALADDAAYRADMARLGGGNLGTVWLGPGLFDLILEDADTMALPGADLDAIRGSHGAAGLKVAENRIMVETQFISPNYPQPEVDDVRSFAEDLPGAALVAVAGSGSTQAYEQSWEALEQAGLGGQLEAFGITSAADMEALLGRQIGLTLALADSGEPVVAAKFVSDDPARQRALMDTVVDSLYGEDWITAEQHGDTMYVVAGQPLEAALNPSSLLGDSAAYKDVVTGPAGGLGFVDVEAFKGTTLYQELAADPYSSEFAAWLAPVRSIGMTGTAGDDGYSEGQLQVRFN</sequence>
<dbReference type="RefSeq" id="WP_345581722.1">
    <property type="nucleotide sequence ID" value="NZ_BAABLV010000026.1"/>
</dbReference>